<name>A3ZTE6_9BACT</name>
<evidence type="ECO:0000256" key="2">
    <source>
        <dbReference type="ARBA" id="ARBA00022801"/>
    </source>
</evidence>
<proteinExistence type="inferred from homology"/>
<dbReference type="Proteomes" id="UP000004358">
    <property type="component" value="Unassembled WGS sequence"/>
</dbReference>
<dbReference type="SUPFAM" id="SSF56235">
    <property type="entry name" value="N-terminal nucleophile aminohydrolases (Ntn hydrolases)"/>
    <property type="match status" value="1"/>
</dbReference>
<evidence type="ECO:0000256" key="1">
    <source>
        <dbReference type="ARBA" id="ARBA00006625"/>
    </source>
</evidence>
<organism evidence="4 5">
    <name type="scientific">Blastopirellula marina DSM 3645</name>
    <dbReference type="NCBI Taxonomy" id="314230"/>
    <lineage>
        <taxon>Bacteria</taxon>
        <taxon>Pseudomonadati</taxon>
        <taxon>Planctomycetota</taxon>
        <taxon>Planctomycetia</taxon>
        <taxon>Pirellulales</taxon>
        <taxon>Pirellulaceae</taxon>
        <taxon>Blastopirellula</taxon>
    </lineage>
</organism>
<dbReference type="PANTHER" id="PTHR35527:SF2">
    <property type="entry name" value="HYDROLASE"/>
    <property type="match status" value="1"/>
</dbReference>
<gene>
    <name evidence="4" type="ORF">DSM3645_19453</name>
</gene>
<comment type="similarity">
    <text evidence="1">Belongs to the peptidase C59 family.</text>
</comment>
<evidence type="ECO:0000259" key="3">
    <source>
        <dbReference type="Pfam" id="PF02275"/>
    </source>
</evidence>
<protein>
    <recommendedName>
        <fullName evidence="3">Choloylglycine hydrolase/NAAA C-terminal domain-containing protein</fullName>
    </recommendedName>
</protein>
<dbReference type="InterPro" id="IPR052193">
    <property type="entry name" value="Peptidase_C59"/>
</dbReference>
<dbReference type="GO" id="GO:0016787">
    <property type="term" value="F:hydrolase activity"/>
    <property type="evidence" value="ECO:0007669"/>
    <property type="project" value="UniProtKB-KW"/>
</dbReference>
<dbReference type="PANTHER" id="PTHR35527">
    <property type="entry name" value="CHOLOYLGLYCINE HYDROLASE"/>
    <property type="match status" value="1"/>
</dbReference>
<dbReference type="InterPro" id="IPR029055">
    <property type="entry name" value="Ntn_hydrolases_N"/>
</dbReference>
<evidence type="ECO:0000313" key="5">
    <source>
        <dbReference type="Proteomes" id="UP000004358"/>
    </source>
</evidence>
<keyword evidence="2" id="KW-0378">Hydrolase</keyword>
<dbReference type="CDD" id="cd01902">
    <property type="entry name" value="Ntn_CGH"/>
    <property type="match status" value="1"/>
</dbReference>
<comment type="caution">
    <text evidence="4">The sequence shown here is derived from an EMBL/GenBank/DDBJ whole genome shotgun (WGS) entry which is preliminary data.</text>
</comment>
<dbReference type="STRING" id="314230.DSM3645_19453"/>
<dbReference type="EMBL" id="AANZ01000010">
    <property type="protein sequence ID" value="EAQ80205.1"/>
    <property type="molecule type" value="Genomic_DNA"/>
</dbReference>
<reference evidence="4 5" key="1">
    <citation type="submission" date="2006-02" db="EMBL/GenBank/DDBJ databases">
        <authorList>
            <person name="Amann R."/>
            <person name="Ferriera S."/>
            <person name="Johnson J."/>
            <person name="Kravitz S."/>
            <person name="Halpern A."/>
            <person name="Remington K."/>
            <person name="Beeson K."/>
            <person name="Tran B."/>
            <person name="Rogers Y.-H."/>
            <person name="Friedman R."/>
            <person name="Venter J.C."/>
        </authorList>
    </citation>
    <scope>NUCLEOTIDE SEQUENCE [LARGE SCALE GENOMIC DNA]</scope>
    <source>
        <strain evidence="4 5">DSM 3645</strain>
    </source>
</reference>
<dbReference type="InterPro" id="IPR029132">
    <property type="entry name" value="CBAH/NAAA_C"/>
</dbReference>
<sequence>MCTRAVYLGPEGQTTTGRSMDWKEEMHTNLWIFPRGMQRDGGLGAGSLEWTSKYGGVIASVYEGGTADGMNEVGLVANLLYLVESEYPAANDSRPAISIAAWAQYLLDNFGNVAEAVAELRREAFRVVPVKAPNGAEGSVHLSISDPSGDSAIFEYVGGKLVIHHGKQHQVMTNSPTFDQQLSINEYWKQIGGTIMLPGTNRPADRFARASFYINAARQSADPQEAVAATFSVIRNVSVPRGITTPDQPHISSTIWRTVADQKGLTYFFEDTASPSIVWVKLRELDFAATTKVRKLELHDKLAVVGNQTANFREALPFKFLAPA</sequence>
<dbReference type="HOGENOM" id="CLU_045206_0_1_0"/>
<dbReference type="AlphaFoldDB" id="A3ZTE6"/>
<dbReference type="RefSeq" id="WP_002651788.1">
    <property type="nucleotide sequence ID" value="NZ_CH672376.1"/>
</dbReference>
<dbReference type="Pfam" id="PF02275">
    <property type="entry name" value="CBAH"/>
    <property type="match status" value="1"/>
</dbReference>
<accession>A3ZTE6</accession>
<dbReference type="Gene3D" id="3.60.60.10">
    <property type="entry name" value="Penicillin V Acylase, Chain A"/>
    <property type="match status" value="1"/>
</dbReference>
<dbReference type="OrthoDB" id="9794717at2"/>
<dbReference type="eggNOG" id="COG3049">
    <property type="taxonomic scope" value="Bacteria"/>
</dbReference>
<feature type="domain" description="Choloylglycine hydrolase/NAAA C-terminal" evidence="3">
    <location>
        <begin position="2"/>
        <end position="288"/>
    </location>
</feature>
<evidence type="ECO:0000313" key="4">
    <source>
        <dbReference type="EMBL" id="EAQ80205.1"/>
    </source>
</evidence>